<keyword evidence="3 5" id="KW-0012">Acyltransferase</keyword>
<dbReference type="PROSITE" id="PS51733">
    <property type="entry name" value="BPL_LPL_CATALYTIC"/>
    <property type="match status" value="1"/>
</dbReference>
<evidence type="ECO:0000256" key="9">
    <source>
        <dbReference type="PIRSR" id="PIRSR016262-3"/>
    </source>
</evidence>
<keyword evidence="5" id="KW-0963">Cytoplasm</keyword>
<dbReference type="InterPro" id="IPR000544">
    <property type="entry name" value="Octanoyltransferase"/>
</dbReference>
<feature type="domain" description="BPL/LPL catalytic" evidence="10">
    <location>
        <begin position="29"/>
        <end position="211"/>
    </location>
</feature>
<sequence>MRGCFLGRVAFAEAWELQRRIWEERASGRLAEDVILLLDHEPVFTLGQGGAEGNILRTRTPWDGAEVPVVRVNRGGEVTYHGPGQLMLYALCDLRRGDRDVHRHCRRLEEVFARYLAGLGLRAGRRPGQPGLWVEGAKILSLGVGARRWVTMHGVAFNVSTDLRFFEMIHPCGEAGAKTTSLEHLLGAAPPLRQVADAIVPLCGDVFGERVQVEADAGRMLASSAGAA</sequence>
<evidence type="ECO:0000313" key="12">
    <source>
        <dbReference type="Proteomes" id="UP000752292"/>
    </source>
</evidence>
<proteinExistence type="inferred from homology"/>
<dbReference type="GO" id="GO:0005737">
    <property type="term" value="C:cytoplasm"/>
    <property type="evidence" value="ECO:0007669"/>
    <property type="project" value="UniProtKB-SubCell"/>
</dbReference>
<dbReference type="SUPFAM" id="SSF55681">
    <property type="entry name" value="Class II aaRS and biotin synthetases"/>
    <property type="match status" value="1"/>
</dbReference>
<comment type="similarity">
    <text evidence="5 6">Belongs to the LipB family.</text>
</comment>
<evidence type="ECO:0000256" key="1">
    <source>
        <dbReference type="ARBA" id="ARBA00004821"/>
    </source>
</evidence>
<accession>A0A933E8I9</accession>
<evidence type="ECO:0000256" key="7">
    <source>
        <dbReference type="PIRSR" id="PIRSR016262-1"/>
    </source>
</evidence>
<reference evidence="11" key="1">
    <citation type="submission" date="2020-07" db="EMBL/GenBank/DDBJ databases">
        <title>Huge and variable diversity of episymbiotic CPR bacteria and DPANN archaea in groundwater ecosystems.</title>
        <authorList>
            <person name="He C.Y."/>
            <person name="Keren R."/>
            <person name="Whittaker M."/>
            <person name="Farag I.F."/>
            <person name="Doudna J."/>
            <person name="Cate J.H.D."/>
            <person name="Banfield J.F."/>
        </authorList>
    </citation>
    <scope>NUCLEOTIDE SEQUENCE</scope>
    <source>
        <strain evidence="11">NC_groundwater_1370_Ag_S-0.2um_69_93</strain>
    </source>
</reference>
<comment type="caution">
    <text evidence="11">The sequence shown here is derived from an EMBL/GenBank/DDBJ whole genome shotgun (WGS) entry which is preliminary data.</text>
</comment>
<organism evidence="11 12">
    <name type="scientific">Tectimicrobiota bacterium</name>
    <dbReference type="NCBI Taxonomy" id="2528274"/>
    <lineage>
        <taxon>Bacteria</taxon>
        <taxon>Pseudomonadati</taxon>
        <taxon>Nitrospinota/Tectimicrobiota group</taxon>
        <taxon>Candidatus Tectimicrobiota</taxon>
    </lineage>
</organism>
<evidence type="ECO:0000256" key="3">
    <source>
        <dbReference type="ARBA" id="ARBA00023315"/>
    </source>
</evidence>
<dbReference type="PANTHER" id="PTHR10993">
    <property type="entry name" value="OCTANOYLTRANSFERASE"/>
    <property type="match status" value="1"/>
</dbReference>
<evidence type="ECO:0000256" key="8">
    <source>
        <dbReference type="PIRSR" id="PIRSR016262-2"/>
    </source>
</evidence>
<feature type="active site" description="Acyl-thioester intermediate" evidence="5 7">
    <location>
        <position position="172"/>
    </location>
</feature>
<dbReference type="Gene3D" id="3.30.930.10">
    <property type="entry name" value="Bira Bifunctional Protein, Domain 2"/>
    <property type="match status" value="1"/>
</dbReference>
<protein>
    <recommendedName>
        <fullName evidence="5 6">Octanoyltransferase</fullName>
        <ecNumber evidence="5 6">2.3.1.181</ecNumber>
    </recommendedName>
    <alternativeName>
        <fullName evidence="5">Lipoate-protein ligase B</fullName>
    </alternativeName>
    <alternativeName>
        <fullName evidence="5">Lipoyl/octanoyl transferase</fullName>
    </alternativeName>
    <alternativeName>
        <fullName evidence="5">Octanoyl-[acyl-carrier-protein]-protein N-octanoyltransferase</fullName>
    </alternativeName>
</protein>
<name>A0A933E8I9_UNCTE</name>
<dbReference type="PROSITE" id="PS01313">
    <property type="entry name" value="LIPB"/>
    <property type="match status" value="1"/>
</dbReference>
<dbReference type="PIRSF" id="PIRSF016262">
    <property type="entry name" value="LPLase"/>
    <property type="match status" value="1"/>
</dbReference>
<evidence type="ECO:0000256" key="6">
    <source>
        <dbReference type="PIRNR" id="PIRNR016262"/>
    </source>
</evidence>
<dbReference type="InterPro" id="IPR020605">
    <property type="entry name" value="Octanoyltransferase_CS"/>
</dbReference>
<feature type="site" description="Lowers pKa of active site Cys" evidence="5 9">
    <location>
        <position position="138"/>
    </location>
</feature>
<feature type="binding site" evidence="5 8">
    <location>
        <begin position="74"/>
        <end position="81"/>
    </location>
    <ligand>
        <name>substrate</name>
    </ligand>
</feature>
<dbReference type="PANTHER" id="PTHR10993:SF7">
    <property type="entry name" value="LIPOYLTRANSFERASE 2, MITOCHONDRIAL-RELATED"/>
    <property type="match status" value="1"/>
</dbReference>
<dbReference type="NCBIfam" id="TIGR00214">
    <property type="entry name" value="lipB"/>
    <property type="match status" value="1"/>
</dbReference>
<dbReference type="EC" id="2.3.1.181" evidence="5 6"/>
<dbReference type="CDD" id="cd16444">
    <property type="entry name" value="LipB"/>
    <property type="match status" value="1"/>
</dbReference>
<dbReference type="HAMAP" id="MF_00013">
    <property type="entry name" value="LipB"/>
    <property type="match status" value="1"/>
</dbReference>
<comment type="catalytic activity">
    <reaction evidence="5 6">
        <text>octanoyl-[ACP] + L-lysyl-[protein] = N(6)-octanoyl-L-lysyl-[protein] + holo-[ACP] + H(+)</text>
        <dbReference type="Rhea" id="RHEA:17665"/>
        <dbReference type="Rhea" id="RHEA-COMP:9636"/>
        <dbReference type="Rhea" id="RHEA-COMP:9685"/>
        <dbReference type="Rhea" id="RHEA-COMP:9752"/>
        <dbReference type="Rhea" id="RHEA-COMP:9928"/>
        <dbReference type="ChEBI" id="CHEBI:15378"/>
        <dbReference type="ChEBI" id="CHEBI:29969"/>
        <dbReference type="ChEBI" id="CHEBI:64479"/>
        <dbReference type="ChEBI" id="CHEBI:78463"/>
        <dbReference type="ChEBI" id="CHEBI:78809"/>
        <dbReference type="EC" id="2.3.1.181"/>
    </reaction>
</comment>
<evidence type="ECO:0000256" key="4">
    <source>
        <dbReference type="ARBA" id="ARBA00024732"/>
    </source>
</evidence>
<dbReference type="InterPro" id="IPR004143">
    <property type="entry name" value="BPL_LPL_catalytic"/>
</dbReference>
<dbReference type="Pfam" id="PF21948">
    <property type="entry name" value="LplA-B_cat"/>
    <property type="match status" value="1"/>
</dbReference>
<dbReference type="EMBL" id="JACQRX010000378">
    <property type="protein sequence ID" value="MBI4252517.1"/>
    <property type="molecule type" value="Genomic_DNA"/>
</dbReference>
<dbReference type="InterPro" id="IPR045864">
    <property type="entry name" value="aa-tRNA-synth_II/BPL/LPL"/>
</dbReference>
<evidence type="ECO:0000256" key="2">
    <source>
        <dbReference type="ARBA" id="ARBA00022679"/>
    </source>
</evidence>
<dbReference type="AlphaFoldDB" id="A0A933E8I9"/>
<comment type="function">
    <text evidence="4 5 6">Catalyzes the transfer of endogenously produced octanoic acid from octanoyl-acyl-carrier-protein onto the lipoyl domains of lipoate-dependent enzymes. Lipoyl-ACP can also act as a substrate although octanoyl-ACP is likely to be the physiological substrate.</text>
</comment>
<dbReference type="GO" id="GO:0009249">
    <property type="term" value="P:protein lipoylation"/>
    <property type="evidence" value="ECO:0007669"/>
    <property type="project" value="InterPro"/>
</dbReference>
<dbReference type="Proteomes" id="UP000752292">
    <property type="component" value="Unassembled WGS sequence"/>
</dbReference>
<keyword evidence="2 5" id="KW-0808">Transferase</keyword>
<feature type="binding site" evidence="5 8">
    <location>
        <begin position="154"/>
        <end position="156"/>
    </location>
    <ligand>
        <name>substrate</name>
    </ligand>
</feature>
<evidence type="ECO:0000313" key="11">
    <source>
        <dbReference type="EMBL" id="MBI4252517.1"/>
    </source>
</evidence>
<feature type="binding site" evidence="5 8">
    <location>
        <begin position="141"/>
        <end position="143"/>
    </location>
    <ligand>
        <name>substrate</name>
    </ligand>
</feature>
<comment type="miscellaneous">
    <text evidence="5">In the reaction, the free carboxyl group of octanoic acid is attached via an amide linkage to the epsilon-amino group of a specific lysine residue of lipoyl domains of lipoate-dependent enzymes.</text>
</comment>
<evidence type="ECO:0000256" key="5">
    <source>
        <dbReference type="HAMAP-Rule" id="MF_00013"/>
    </source>
</evidence>
<gene>
    <name evidence="5 11" type="primary">lipB</name>
    <name evidence="11" type="ORF">HY618_08665</name>
</gene>
<comment type="pathway">
    <text evidence="1 5 6">Protein modification; protein lipoylation via endogenous pathway; protein N(6)-(lipoyl)lysine from octanoyl-[acyl-carrier-protein]: step 1/2.</text>
</comment>
<dbReference type="GO" id="GO:0033819">
    <property type="term" value="F:lipoyl(octanoyl) transferase activity"/>
    <property type="evidence" value="ECO:0007669"/>
    <property type="project" value="UniProtKB-EC"/>
</dbReference>
<evidence type="ECO:0000259" key="10">
    <source>
        <dbReference type="PROSITE" id="PS51733"/>
    </source>
</evidence>
<comment type="subcellular location">
    <subcellularLocation>
        <location evidence="5">Cytoplasm</location>
    </subcellularLocation>
</comment>